<feature type="non-terminal residue" evidence="4">
    <location>
        <position position="131"/>
    </location>
</feature>
<dbReference type="Pfam" id="PF04603">
    <property type="entry name" value="Mog1"/>
    <property type="match status" value="1"/>
</dbReference>
<keyword evidence="6" id="KW-1185">Reference proteome</keyword>
<comment type="caution">
    <text evidence="4">The sequence shown here is derived from an EMBL/GenBank/DDBJ whole genome shotgun (WGS) entry which is preliminary data.</text>
</comment>
<dbReference type="GO" id="GO:0005085">
    <property type="term" value="F:guanyl-nucleotide exchange factor activity"/>
    <property type="evidence" value="ECO:0007669"/>
    <property type="project" value="TreeGrafter"/>
</dbReference>
<comment type="similarity">
    <text evidence="1">Belongs to the MOG1 family.</text>
</comment>
<dbReference type="OrthoDB" id="10255285at2759"/>
<name>A0A1Y1VSN3_9FUNG</name>
<evidence type="ECO:0000256" key="3">
    <source>
        <dbReference type="ARBA" id="ARBA00022927"/>
    </source>
</evidence>
<proteinExistence type="inferred from homology"/>
<dbReference type="AlphaFoldDB" id="A0A1Y1VSN3"/>
<evidence type="ECO:0000313" key="6">
    <source>
        <dbReference type="Proteomes" id="UP000193922"/>
    </source>
</evidence>
<dbReference type="EMBL" id="MCFD01000012">
    <property type="protein sequence ID" value="ORX67646.1"/>
    <property type="molecule type" value="Genomic_DNA"/>
</dbReference>
<dbReference type="Proteomes" id="UP000193922">
    <property type="component" value="Unassembled WGS sequence"/>
</dbReference>
<reference evidence="4 6" key="1">
    <citation type="submission" date="2016-07" db="EMBL/GenBank/DDBJ databases">
        <title>Pervasive Adenine N6-methylation of Active Genes in Fungi.</title>
        <authorList>
            <consortium name="DOE Joint Genome Institute"/>
            <person name="Mondo S.J."/>
            <person name="Dannebaum R.O."/>
            <person name="Kuo R.C."/>
            <person name="Labutti K."/>
            <person name="Haridas S."/>
            <person name="Kuo A."/>
            <person name="Salamov A."/>
            <person name="Ahrendt S.R."/>
            <person name="Lipzen A."/>
            <person name="Sullivan W."/>
            <person name="Andreopoulos W.B."/>
            <person name="Clum A."/>
            <person name="Lindquist E."/>
            <person name="Daum C."/>
            <person name="Ramamoorthy G.K."/>
            <person name="Gryganskyi A."/>
            <person name="Culley D."/>
            <person name="Magnuson J.K."/>
            <person name="James T.Y."/>
            <person name="O'Malley M.A."/>
            <person name="Stajich J.E."/>
            <person name="Spatafora J.W."/>
            <person name="Visel A."/>
            <person name="Grigoriev I.V."/>
        </authorList>
    </citation>
    <scope>NUCLEOTIDE SEQUENCE [LARGE SCALE GENOMIC DNA]</scope>
    <source>
        <strain evidence="4 6">ATCC 12442</strain>
    </source>
</reference>
<dbReference type="GO" id="GO:0006606">
    <property type="term" value="P:protein import into nucleus"/>
    <property type="evidence" value="ECO:0007669"/>
    <property type="project" value="TreeGrafter"/>
</dbReference>
<organism evidence="4 6">
    <name type="scientific">Linderina pennispora</name>
    <dbReference type="NCBI Taxonomy" id="61395"/>
    <lineage>
        <taxon>Eukaryota</taxon>
        <taxon>Fungi</taxon>
        <taxon>Fungi incertae sedis</taxon>
        <taxon>Zoopagomycota</taxon>
        <taxon>Kickxellomycotina</taxon>
        <taxon>Kickxellomycetes</taxon>
        <taxon>Kickxellales</taxon>
        <taxon>Kickxellaceae</taxon>
        <taxon>Linderina</taxon>
    </lineage>
</organism>
<gene>
    <name evidence="4" type="ORF">DL89DRAFT_214410</name>
    <name evidence="5" type="ORF">DL89DRAFT_218850</name>
</gene>
<dbReference type="SUPFAM" id="SSF55724">
    <property type="entry name" value="Mog1p/PsbP-like"/>
    <property type="match status" value="1"/>
</dbReference>
<accession>A0A1Y1VSN3</accession>
<dbReference type="GO" id="GO:0005634">
    <property type="term" value="C:nucleus"/>
    <property type="evidence" value="ECO:0007669"/>
    <property type="project" value="TreeGrafter"/>
</dbReference>
<keyword evidence="2" id="KW-0813">Transport</keyword>
<dbReference type="STRING" id="61395.A0A1Y1VSN3"/>
<dbReference type="PANTHER" id="PTHR15837">
    <property type="entry name" value="RAN GUANINE NUCLEOTIDE RELEASE FACTOR"/>
    <property type="match status" value="1"/>
</dbReference>
<dbReference type="EMBL" id="MCFD01000107">
    <property type="protein sequence ID" value="ORX64287.1"/>
    <property type="molecule type" value="Genomic_DNA"/>
</dbReference>
<keyword evidence="3" id="KW-0653">Protein transport</keyword>
<protein>
    <submittedName>
        <fullName evidence="4">Mog1p PsbP-like protein</fullName>
    </submittedName>
</protein>
<evidence type="ECO:0000256" key="2">
    <source>
        <dbReference type="ARBA" id="ARBA00022448"/>
    </source>
</evidence>
<evidence type="ECO:0000313" key="5">
    <source>
        <dbReference type="EMBL" id="ORX67646.1"/>
    </source>
</evidence>
<evidence type="ECO:0000313" key="4">
    <source>
        <dbReference type="EMBL" id="ORX64287.1"/>
    </source>
</evidence>
<sequence>MTTVRELYGGAMTMQVPSGMVDISEFRQVPDNQEVFCDTSTDRSLIIEILEAVPQPGMQAIEYHFAQLANANDAAESEIVETTETNGMFALAGRQQAGKFNQQGTQCVAVLLALQRIPENDADVLITMNVP</sequence>
<evidence type="ECO:0000256" key="1">
    <source>
        <dbReference type="ARBA" id="ARBA00010307"/>
    </source>
</evidence>
<dbReference type="InterPro" id="IPR016123">
    <property type="entry name" value="Mog1/PsbP_a/b/a-sand"/>
</dbReference>
<dbReference type="GeneID" id="63800914"/>
<dbReference type="Gene3D" id="3.40.1000.10">
    <property type="entry name" value="Mog1/PsbP, alpha/beta/alpha sandwich"/>
    <property type="match status" value="1"/>
</dbReference>
<dbReference type="PANTHER" id="PTHR15837:SF0">
    <property type="entry name" value="RAN GUANINE NUCLEOTIDE RELEASE FACTOR"/>
    <property type="match status" value="1"/>
</dbReference>
<dbReference type="InterPro" id="IPR007681">
    <property type="entry name" value="Mog1"/>
</dbReference>
<dbReference type="RefSeq" id="XP_040739221.1">
    <property type="nucleotide sequence ID" value="XM_040884266.1"/>
</dbReference>
<dbReference type="GO" id="GO:0031267">
    <property type="term" value="F:small GTPase binding"/>
    <property type="evidence" value="ECO:0007669"/>
    <property type="project" value="TreeGrafter"/>
</dbReference>